<accession>A0A1L0F5I4</accession>
<name>A0A1L0F5I4_9GAMM</name>
<dbReference type="Pfam" id="PF08220">
    <property type="entry name" value="HTH_DeoR"/>
    <property type="match status" value="1"/>
</dbReference>
<keyword evidence="1" id="KW-0805">Transcription regulation</keyword>
<sequence length="64" mass="7468">MTEHNIIKNNARRFNLKINRDILEDLYNEGKHSTADLAELFQVSNVTINAQIRRFKNGKNNGRL</sequence>
<feature type="domain" description="HTH deoR-type" evidence="3">
    <location>
        <begin position="21"/>
        <end position="48"/>
    </location>
</feature>
<evidence type="ECO:0000313" key="4">
    <source>
        <dbReference type="EMBL" id="SGZ17393.1"/>
    </source>
</evidence>
<evidence type="ECO:0000313" key="5">
    <source>
        <dbReference type="Proteomes" id="UP000183794"/>
    </source>
</evidence>
<dbReference type="InterPro" id="IPR001034">
    <property type="entry name" value="DeoR_HTH"/>
</dbReference>
<reference evidence="4 5" key="1">
    <citation type="submission" date="2016-11" db="EMBL/GenBank/DDBJ databases">
        <authorList>
            <person name="Jaros S."/>
            <person name="Januszkiewicz K."/>
            <person name="Wedrychowicz H."/>
        </authorList>
    </citation>
    <scope>NUCLEOTIDE SEQUENCE [LARGE SCALE GENOMIC DNA]</scope>
    <source>
        <strain evidence="4">NVI 5450</strain>
    </source>
</reference>
<dbReference type="GO" id="GO:0003700">
    <property type="term" value="F:DNA-binding transcription factor activity"/>
    <property type="evidence" value="ECO:0007669"/>
    <property type="project" value="InterPro"/>
</dbReference>
<dbReference type="Proteomes" id="UP000183794">
    <property type="component" value="Unassembled WGS sequence"/>
</dbReference>
<evidence type="ECO:0000259" key="3">
    <source>
        <dbReference type="Pfam" id="PF08220"/>
    </source>
</evidence>
<dbReference type="RefSeq" id="WP_075518548.1">
    <property type="nucleotide sequence ID" value="NZ_FPLD01000131.1"/>
</dbReference>
<evidence type="ECO:0000256" key="2">
    <source>
        <dbReference type="ARBA" id="ARBA00023163"/>
    </source>
</evidence>
<dbReference type="AlphaFoldDB" id="A0A1L0F5I4"/>
<protein>
    <submittedName>
        <fullName evidence="4">Resolvase domain protein</fullName>
    </submittedName>
</protein>
<evidence type="ECO:0000256" key="1">
    <source>
        <dbReference type="ARBA" id="ARBA00023015"/>
    </source>
</evidence>
<dbReference type="EMBL" id="FPLD01000131">
    <property type="protein sequence ID" value="SGZ17393.1"/>
    <property type="molecule type" value="Genomic_DNA"/>
</dbReference>
<keyword evidence="2" id="KW-0804">Transcription</keyword>
<gene>
    <name evidence="4" type="ORF">NVI5450_4514</name>
</gene>
<proteinExistence type="predicted"/>
<organism evidence="4 5">
    <name type="scientific">Moritella viscosa</name>
    <dbReference type="NCBI Taxonomy" id="80854"/>
    <lineage>
        <taxon>Bacteria</taxon>
        <taxon>Pseudomonadati</taxon>
        <taxon>Pseudomonadota</taxon>
        <taxon>Gammaproteobacteria</taxon>
        <taxon>Alteromonadales</taxon>
        <taxon>Moritellaceae</taxon>
        <taxon>Moritella</taxon>
    </lineage>
</organism>